<keyword evidence="1" id="KW-1133">Transmembrane helix</keyword>
<dbReference type="InterPro" id="IPR050879">
    <property type="entry name" value="Acyltransferase_3"/>
</dbReference>
<feature type="transmembrane region" description="Helical" evidence="1">
    <location>
        <begin position="343"/>
        <end position="366"/>
    </location>
</feature>
<dbReference type="InterPro" id="IPR002656">
    <property type="entry name" value="Acyl_transf_3_dom"/>
</dbReference>
<evidence type="ECO:0000256" key="1">
    <source>
        <dbReference type="SAM" id="Phobius"/>
    </source>
</evidence>
<gene>
    <name evidence="3" type="ORF">ACFQNF_15265</name>
</gene>
<dbReference type="PANTHER" id="PTHR23028">
    <property type="entry name" value="ACETYLTRANSFERASE"/>
    <property type="match status" value="1"/>
</dbReference>
<comment type="caution">
    <text evidence="3">The sequence shown here is derived from an EMBL/GenBank/DDBJ whole genome shotgun (WGS) entry which is preliminary data.</text>
</comment>
<dbReference type="GO" id="GO:0016746">
    <property type="term" value="F:acyltransferase activity"/>
    <property type="evidence" value="ECO:0007669"/>
    <property type="project" value="UniProtKB-KW"/>
</dbReference>
<keyword evidence="1" id="KW-0472">Membrane</keyword>
<feature type="transmembrane region" description="Helical" evidence="1">
    <location>
        <begin position="277"/>
        <end position="296"/>
    </location>
</feature>
<feature type="transmembrane region" description="Helical" evidence="1">
    <location>
        <begin position="61"/>
        <end position="80"/>
    </location>
</feature>
<dbReference type="EMBL" id="JBHTBQ010000033">
    <property type="protein sequence ID" value="MFC7421221.1"/>
    <property type="molecule type" value="Genomic_DNA"/>
</dbReference>
<dbReference type="Pfam" id="PF01757">
    <property type="entry name" value="Acyl_transf_3"/>
    <property type="match status" value="1"/>
</dbReference>
<dbReference type="RefSeq" id="WP_380188787.1">
    <property type="nucleotide sequence ID" value="NZ_JBHTBQ010000033.1"/>
</dbReference>
<feature type="transmembrane region" description="Helical" evidence="1">
    <location>
        <begin position="237"/>
        <end position="257"/>
    </location>
</feature>
<organism evidence="3 4">
    <name type="scientific">Iodobacter arcticus</name>
    <dbReference type="NCBI Taxonomy" id="590593"/>
    <lineage>
        <taxon>Bacteria</taxon>
        <taxon>Pseudomonadati</taxon>
        <taxon>Pseudomonadota</taxon>
        <taxon>Betaproteobacteria</taxon>
        <taxon>Neisseriales</taxon>
        <taxon>Chitinibacteraceae</taxon>
        <taxon>Iodobacter</taxon>
    </lineage>
</organism>
<feature type="transmembrane region" description="Helical" evidence="1">
    <location>
        <begin position="317"/>
        <end position="337"/>
    </location>
</feature>
<feature type="domain" description="Acyltransferase 3" evidence="2">
    <location>
        <begin position="12"/>
        <end position="361"/>
    </location>
</feature>
<dbReference type="EC" id="2.3.-.-" evidence="3"/>
<feature type="transmembrane region" description="Helical" evidence="1">
    <location>
        <begin position="180"/>
        <end position="199"/>
    </location>
</feature>
<proteinExistence type="predicted"/>
<keyword evidence="3" id="KW-0012">Acyltransferase</keyword>
<keyword evidence="3" id="KW-0808">Transferase</keyword>
<name>A0ABW2R0B8_9NEIS</name>
<evidence type="ECO:0000313" key="4">
    <source>
        <dbReference type="Proteomes" id="UP001596473"/>
    </source>
</evidence>
<keyword evidence="1" id="KW-0812">Transmembrane</keyword>
<evidence type="ECO:0000259" key="2">
    <source>
        <dbReference type="Pfam" id="PF01757"/>
    </source>
</evidence>
<feature type="transmembrane region" description="Helical" evidence="1">
    <location>
        <begin position="20"/>
        <end position="41"/>
    </location>
</feature>
<evidence type="ECO:0000313" key="3">
    <source>
        <dbReference type="EMBL" id="MFC7421221.1"/>
    </source>
</evidence>
<keyword evidence="4" id="KW-1185">Reference proteome</keyword>
<feature type="transmembrane region" description="Helical" evidence="1">
    <location>
        <begin position="205"/>
        <end position="225"/>
    </location>
</feature>
<reference evidence="4" key="1">
    <citation type="journal article" date="2019" name="Int. J. Syst. Evol. Microbiol.">
        <title>The Global Catalogue of Microorganisms (GCM) 10K type strain sequencing project: providing services to taxonomists for standard genome sequencing and annotation.</title>
        <authorList>
            <consortium name="The Broad Institute Genomics Platform"/>
            <consortium name="The Broad Institute Genome Sequencing Center for Infectious Disease"/>
            <person name="Wu L."/>
            <person name="Ma J."/>
        </authorList>
    </citation>
    <scope>NUCLEOTIDE SEQUENCE [LARGE SCALE GENOMIC DNA]</scope>
    <source>
        <strain evidence="4">CCUG 62945</strain>
    </source>
</reference>
<dbReference type="Proteomes" id="UP001596473">
    <property type="component" value="Unassembled WGS sequence"/>
</dbReference>
<accession>A0ABW2R0B8</accession>
<sequence>MQQANPPPKRFYSLDALRGIAALCVVFWHWQHFFFAGTTAGKFDLERLPFSDGLSLLYTQGWLAVDLFFSLSGFIFYWLYSKKIAQGEISSGQFSLLRFSRLYPLHLASLLMVAIGQLWVSHARGEYFVYPYNDVKHFLLNLLFTSSWGFEQGYSFNAPIWSVSVEVLLYIIFFSCCRLLPVRALILAAISIIGFQLIQDYYQPIGRGLGSFFLGGLIFIAYQTVLKSKHSVLLSKLVIFIMLFAWAITITALLKKIDFNSLTIFYFPLPHMMLELIYSWPVVVLFPLSILSLALLETQHGPLAKRIAFLGDISYSSYLLHFPLQLLFSMLLTYFSYDQAIYYSPWLMLLFFALLITISFISFRYFEMPAQKRLRQLNIAGSNVAKSPI</sequence>
<dbReference type="PANTHER" id="PTHR23028:SF53">
    <property type="entry name" value="ACYL_TRANSF_3 DOMAIN-CONTAINING PROTEIN"/>
    <property type="match status" value="1"/>
</dbReference>
<feature type="transmembrane region" description="Helical" evidence="1">
    <location>
        <begin position="154"/>
        <end position="173"/>
    </location>
</feature>
<feature type="transmembrane region" description="Helical" evidence="1">
    <location>
        <begin position="101"/>
        <end position="120"/>
    </location>
</feature>
<protein>
    <submittedName>
        <fullName evidence="3">Acyltransferase family protein</fullName>
        <ecNumber evidence="3">2.3.-.-</ecNumber>
    </submittedName>
</protein>